<evidence type="ECO:0000313" key="1">
    <source>
        <dbReference type="EMBL" id="KAJ7367265.1"/>
    </source>
</evidence>
<sequence length="184" mass="21972">MEKDLERVQELEEVLEIEERWTTMSPKWMATVNEIKQRKYQLALDALELLIVERIFELMKMNQSQTGYKMRKHIVKALQAHSKAVKNVIEHYNDAAAALDPPMCSVTWDQVVEYAFLADFNILRDTHAEVQSKPWLSPAYRLDMDRYFKTLRAHEEIKCLNIEIHRFVTWIRNENRFCRGWRGT</sequence>
<name>A0AAD7F633_9AGAR</name>
<reference evidence="1" key="1">
    <citation type="submission" date="2023-03" db="EMBL/GenBank/DDBJ databases">
        <title>Massive genome expansion in bonnet fungi (Mycena s.s.) driven by repeated elements and novel gene families across ecological guilds.</title>
        <authorList>
            <consortium name="Lawrence Berkeley National Laboratory"/>
            <person name="Harder C.B."/>
            <person name="Miyauchi S."/>
            <person name="Viragh M."/>
            <person name="Kuo A."/>
            <person name="Thoen E."/>
            <person name="Andreopoulos B."/>
            <person name="Lu D."/>
            <person name="Skrede I."/>
            <person name="Drula E."/>
            <person name="Henrissat B."/>
            <person name="Morin E."/>
            <person name="Kohler A."/>
            <person name="Barry K."/>
            <person name="LaButti K."/>
            <person name="Morin E."/>
            <person name="Salamov A."/>
            <person name="Lipzen A."/>
            <person name="Mereny Z."/>
            <person name="Hegedus B."/>
            <person name="Baldrian P."/>
            <person name="Stursova M."/>
            <person name="Weitz H."/>
            <person name="Taylor A."/>
            <person name="Grigoriev I.V."/>
            <person name="Nagy L.G."/>
            <person name="Martin F."/>
            <person name="Kauserud H."/>
        </authorList>
    </citation>
    <scope>NUCLEOTIDE SEQUENCE</scope>
    <source>
        <strain evidence="1">CBHHK002</strain>
    </source>
</reference>
<gene>
    <name evidence="1" type="ORF">DFH08DRAFT_680415</name>
</gene>
<proteinExistence type="predicted"/>
<accession>A0AAD7F633</accession>
<dbReference type="AlphaFoldDB" id="A0AAD7F633"/>
<organism evidence="1 2">
    <name type="scientific">Mycena albidolilacea</name>
    <dbReference type="NCBI Taxonomy" id="1033008"/>
    <lineage>
        <taxon>Eukaryota</taxon>
        <taxon>Fungi</taxon>
        <taxon>Dikarya</taxon>
        <taxon>Basidiomycota</taxon>
        <taxon>Agaricomycotina</taxon>
        <taxon>Agaricomycetes</taxon>
        <taxon>Agaricomycetidae</taxon>
        <taxon>Agaricales</taxon>
        <taxon>Marasmiineae</taxon>
        <taxon>Mycenaceae</taxon>
        <taxon>Mycena</taxon>
    </lineage>
</organism>
<comment type="caution">
    <text evidence="1">The sequence shown here is derived from an EMBL/GenBank/DDBJ whole genome shotgun (WGS) entry which is preliminary data.</text>
</comment>
<keyword evidence="2" id="KW-1185">Reference proteome</keyword>
<evidence type="ECO:0000313" key="2">
    <source>
        <dbReference type="Proteomes" id="UP001218218"/>
    </source>
</evidence>
<dbReference type="Proteomes" id="UP001218218">
    <property type="component" value="Unassembled WGS sequence"/>
</dbReference>
<protein>
    <submittedName>
        <fullName evidence="1">Uncharacterized protein</fullName>
    </submittedName>
</protein>
<dbReference type="EMBL" id="JARIHO010000002">
    <property type="protein sequence ID" value="KAJ7367265.1"/>
    <property type="molecule type" value="Genomic_DNA"/>
</dbReference>